<evidence type="ECO:0000259" key="7">
    <source>
        <dbReference type="Pfam" id="PF01958"/>
    </source>
</evidence>
<comment type="function">
    <text evidence="6">Specifically catalyzes the NAD or NADP-dependent dehydrogenation of L-aspartate to iminoaspartate.</text>
</comment>
<dbReference type="GO" id="GO:0009435">
    <property type="term" value="P:NAD+ biosynthetic process"/>
    <property type="evidence" value="ECO:0007669"/>
    <property type="project" value="UniProtKB-UniRule"/>
</dbReference>
<dbReference type="SUPFAM" id="SSF51735">
    <property type="entry name" value="NAD(P)-binding Rossmann-fold domains"/>
    <property type="match status" value="1"/>
</dbReference>
<comment type="miscellaneous">
    <text evidence="6">The iminoaspartate product is unstable in aqueous solution and can decompose to oxaloacetate and ammonia.</text>
</comment>
<name>A0A511V3E3_9BACL</name>
<comment type="similarity">
    <text evidence="1 6">Belongs to the L-aspartate dehydrogenase family.</text>
</comment>
<comment type="catalytic activity">
    <reaction evidence="6">
        <text>L-aspartate + NAD(+) + H2O = oxaloacetate + NH4(+) + NADH + H(+)</text>
        <dbReference type="Rhea" id="RHEA:11788"/>
        <dbReference type="ChEBI" id="CHEBI:15377"/>
        <dbReference type="ChEBI" id="CHEBI:15378"/>
        <dbReference type="ChEBI" id="CHEBI:16452"/>
        <dbReference type="ChEBI" id="CHEBI:28938"/>
        <dbReference type="ChEBI" id="CHEBI:29991"/>
        <dbReference type="ChEBI" id="CHEBI:57540"/>
        <dbReference type="ChEBI" id="CHEBI:57945"/>
        <dbReference type="EC" id="1.4.1.21"/>
    </reaction>
</comment>
<keyword evidence="3 6" id="KW-0521">NADP</keyword>
<dbReference type="InterPro" id="IPR020626">
    <property type="entry name" value="Asp_DH_prok"/>
</dbReference>
<keyword evidence="5 6" id="KW-0520">NAD</keyword>
<dbReference type="HAMAP" id="MF_01265">
    <property type="entry name" value="NadX"/>
    <property type="match status" value="1"/>
</dbReference>
<dbReference type="Pfam" id="PF01958">
    <property type="entry name" value="Asp_DH_C"/>
    <property type="match status" value="1"/>
</dbReference>
<dbReference type="RefSeq" id="WP_146808717.1">
    <property type="nucleotide sequence ID" value="NZ_BJXX01000045.1"/>
</dbReference>
<comment type="pathway">
    <text evidence="6">Cofactor biosynthesis; NAD(+) biosynthesis; iminoaspartate from L-aspartate (dehydrogenase route): step 1/1.</text>
</comment>
<dbReference type="GO" id="GO:0051287">
    <property type="term" value="F:NAD binding"/>
    <property type="evidence" value="ECO:0007669"/>
    <property type="project" value="UniProtKB-UniRule"/>
</dbReference>
<evidence type="ECO:0000256" key="4">
    <source>
        <dbReference type="ARBA" id="ARBA00023002"/>
    </source>
</evidence>
<feature type="active site" evidence="6">
    <location>
        <position position="219"/>
    </location>
</feature>
<evidence type="ECO:0000256" key="5">
    <source>
        <dbReference type="ARBA" id="ARBA00023027"/>
    </source>
</evidence>
<dbReference type="AlphaFoldDB" id="A0A511V3E3"/>
<dbReference type="EC" id="1.4.1.21" evidence="6"/>
<dbReference type="Gene3D" id="3.40.50.720">
    <property type="entry name" value="NAD(P)-binding Rossmann-like Domain"/>
    <property type="match status" value="1"/>
</dbReference>
<dbReference type="EMBL" id="BJXX01000045">
    <property type="protein sequence ID" value="GEN33426.1"/>
    <property type="molecule type" value="Genomic_DNA"/>
</dbReference>
<keyword evidence="4 6" id="KW-0560">Oxidoreductase</keyword>
<dbReference type="GO" id="GO:0033735">
    <property type="term" value="F:aspartate dehydrogenase [NAD(P)+] activity"/>
    <property type="evidence" value="ECO:0007669"/>
    <property type="project" value="UniProtKB-EC"/>
</dbReference>
<organism evidence="9 10">
    <name type="scientific">Aneurinibacillus danicus</name>
    <dbReference type="NCBI Taxonomy" id="267746"/>
    <lineage>
        <taxon>Bacteria</taxon>
        <taxon>Bacillati</taxon>
        <taxon>Bacillota</taxon>
        <taxon>Bacilli</taxon>
        <taxon>Bacillales</taxon>
        <taxon>Paenibacillaceae</taxon>
        <taxon>Aneurinibacillus group</taxon>
        <taxon>Aneurinibacillus</taxon>
    </lineage>
</organism>
<evidence type="ECO:0000256" key="3">
    <source>
        <dbReference type="ARBA" id="ARBA00022857"/>
    </source>
</evidence>
<dbReference type="OrthoDB" id="1906017at2"/>
<proteinExistence type="inferred from homology"/>
<feature type="domain" description="Aspartate dehydrogenase" evidence="7">
    <location>
        <begin position="166"/>
        <end position="254"/>
    </location>
</feature>
<feature type="domain" description="Aspartate/homoserine dehydrogenase NAD-binding" evidence="8">
    <location>
        <begin position="10"/>
        <end position="120"/>
    </location>
</feature>
<dbReference type="InterPro" id="IPR011182">
    <property type="entry name" value="L-Asp_DH"/>
</dbReference>
<comment type="caution">
    <text evidence="9">The sequence shown here is derived from an EMBL/GenBank/DDBJ whole genome shotgun (WGS) entry which is preliminary data.</text>
</comment>
<dbReference type="InterPro" id="IPR036291">
    <property type="entry name" value="NAD(P)-bd_dom_sf"/>
</dbReference>
<dbReference type="Proteomes" id="UP000321157">
    <property type="component" value="Unassembled WGS sequence"/>
</dbReference>
<dbReference type="UniPathway" id="UPA00253">
    <property type="reaction ID" value="UER00456"/>
</dbReference>
<sequence length="268" mass="28943">MNTLKIGIIGLGTIGHAVASYSMERYREQIEVKAALVRDETREYHLPGSCLITSDEERFFAQQLDVIVEAAGHAAVKAYGARALNQASLVVASIGALAEEKLLQELKETAARHGTRLIVPSAAIGGLDRIRAMTLEHIERVELITRKPPAAWYGTIAEEKVDLDSVTEPTLIFSGTANESALLFPESINVSAALSLAGVGFQKTRVQVYVDPTLTRNTHQIIAEGFAGKIELSLQNTPSAGNPKTGYIVAMSIVKALRQYTEPFVTGV</sequence>
<gene>
    <name evidence="6 9" type="primary">nadX</name>
    <name evidence="9" type="ORF">ADA01nite_08860</name>
</gene>
<evidence type="ECO:0000256" key="1">
    <source>
        <dbReference type="ARBA" id="ARBA00008331"/>
    </source>
</evidence>
<dbReference type="InterPro" id="IPR002811">
    <property type="entry name" value="Asp_DH"/>
</dbReference>
<dbReference type="PANTHER" id="PTHR31873">
    <property type="entry name" value="L-ASPARTATE DEHYDROGENASE-RELATED"/>
    <property type="match status" value="1"/>
</dbReference>
<dbReference type="Pfam" id="PF03447">
    <property type="entry name" value="NAD_binding_3"/>
    <property type="match status" value="1"/>
</dbReference>
<dbReference type="InterPro" id="IPR005106">
    <property type="entry name" value="Asp/hSer_DH_NAD-bd"/>
</dbReference>
<evidence type="ECO:0000256" key="2">
    <source>
        <dbReference type="ARBA" id="ARBA00022642"/>
    </source>
</evidence>
<protein>
    <recommendedName>
        <fullName evidence="6">L-aspartate dehydrogenase</fullName>
        <ecNumber evidence="6">1.4.1.21</ecNumber>
    </recommendedName>
</protein>
<dbReference type="NCBIfam" id="NF009828">
    <property type="entry name" value="PRK13303.1-3"/>
    <property type="match status" value="1"/>
</dbReference>
<dbReference type="GO" id="GO:0050661">
    <property type="term" value="F:NADP binding"/>
    <property type="evidence" value="ECO:0007669"/>
    <property type="project" value="UniProtKB-UniRule"/>
</dbReference>
<evidence type="ECO:0000313" key="10">
    <source>
        <dbReference type="Proteomes" id="UP000321157"/>
    </source>
</evidence>
<dbReference type="GO" id="GO:0016639">
    <property type="term" value="F:oxidoreductase activity, acting on the CH-NH2 group of donors, NAD or NADP as acceptor"/>
    <property type="evidence" value="ECO:0007669"/>
    <property type="project" value="UniProtKB-UniRule"/>
</dbReference>
<feature type="binding site" evidence="6">
    <location>
        <position position="189"/>
    </location>
    <ligand>
        <name>NAD(+)</name>
        <dbReference type="ChEBI" id="CHEBI:57540"/>
    </ligand>
</feature>
<dbReference type="Gene3D" id="3.30.360.10">
    <property type="entry name" value="Dihydrodipicolinate Reductase, domain 2"/>
    <property type="match status" value="1"/>
</dbReference>
<accession>A0A511V3E3</accession>
<dbReference type="PIRSF" id="PIRSF005227">
    <property type="entry name" value="Asp_dh_NAD_syn"/>
    <property type="match status" value="1"/>
</dbReference>
<reference evidence="9 10" key="1">
    <citation type="submission" date="2019-07" db="EMBL/GenBank/DDBJ databases">
        <title>Whole genome shotgun sequence of Aneurinibacillus danicus NBRC 102444.</title>
        <authorList>
            <person name="Hosoyama A."/>
            <person name="Uohara A."/>
            <person name="Ohji S."/>
            <person name="Ichikawa N."/>
        </authorList>
    </citation>
    <scope>NUCLEOTIDE SEQUENCE [LARGE SCALE GENOMIC DNA]</scope>
    <source>
        <strain evidence="9 10">NBRC 102444</strain>
    </source>
</reference>
<evidence type="ECO:0000313" key="9">
    <source>
        <dbReference type="EMBL" id="GEN33426.1"/>
    </source>
</evidence>
<keyword evidence="2 6" id="KW-0662">Pyridine nucleotide biosynthesis</keyword>
<feature type="binding site" evidence="6">
    <location>
        <position position="123"/>
    </location>
    <ligand>
        <name>NAD(+)</name>
        <dbReference type="ChEBI" id="CHEBI:57540"/>
    </ligand>
</feature>
<comment type="catalytic activity">
    <reaction evidence="6">
        <text>L-aspartate + NADP(+) + H2O = oxaloacetate + NH4(+) + NADPH + H(+)</text>
        <dbReference type="Rhea" id="RHEA:11784"/>
        <dbReference type="ChEBI" id="CHEBI:15377"/>
        <dbReference type="ChEBI" id="CHEBI:15378"/>
        <dbReference type="ChEBI" id="CHEBI:16452"/>
        <dbReference type="ChEBI" id="CHEBI:28938"/>
        <dbReference type="ChEBI" id="CHEBI:29991"/>
        <dbReference type="ChEBI" id="CHEBI:57783"/>
        <dbReference type="ChEBI" id="CHEBI:58349"/>
        <dbReference type="EC" id="1.4.1.21"/>
    </reaction>
</comment>
<dbReference type="SUPFAM" id="SSF55347">
    <property type="entry name" value="Glyceraldehyde-3-phosphate dehydrogenase-like, C-terminal domain"/>
    <property type="match status" value="1"/>
</dbReference>
<dbReference type="PANTHER" id="PTHR31873:SF6">
    <property type="entry name" value="ASPARTATE DEHYDROGENASE DOMAIN-CONTAINING PROTEIN"/>
    <property type="match status" value="1"/>
</dbReference>
<keyword evidence="10" id="KW-1185">Reference proteome</keyword>
<evidence type="ECO:0000256" key="6">
    <source>
        <dbReference type="HAMAP-Rule" id="MF_01265"/>
    </source>
</evidence>
<evidence type="ECO:0000259" key="8">
    <source>
        <dbReference type="Pfam" id="PF03447"/>
    </source>
</evidence>